<name>A0AAD5PT96_9CRUS</name>
<evidence type="ECO:0000313" key="5">
    <source>
        <dbReference type="Proteomes" id="UP000820818"/>
    </source>
</evidence>
<organism evidence="4 5">
    <name type="scientific">Daphnia sinensis</name>
    <dbReference type="NCBI Taxonomy" id="1820382"/>
    <lineage>
        <taxon>Eukaryota</taxon>
        <taxon>Metazoa</taxon>
        <taxon>Ecdysozoa</taxon>
        <taxon>Arthropoda</taxon>
        <taxon>Crustacea</taxon>
        <taxon>Branchiopoda</taxon>
        <taxon>Diplostraca</taxon>
        <taxon>Cladocera</taxon>
        <taxon>Anomopoda</taxon>
        <taxon>Daphniidae</taxon>
        <taxon>Daphnia</taxon>
        <taxon>Daphnia similis group</taxon>
    </lineage>
</organism>
<keyword evidence="1" id="KW-0863">Zinc-finger</keyword>
<evidence type="ECO:0000259" key="3">
    <source>
        <dbReference type="PROSITE" id="PS50157"/>
    </source>
</evidence>
<dbReference type="SMART" id="SM00355">
    <property type="entry name" value="ZnF_C2H2"/>
    <property type="match status" value="2"/>
</dbReference>
<feature type="domain" description="C2H2-type" evidence="3">
    <location>
        <begin position="400"/>
        <end position="429"/>
    </location>
</feature>
<feature type="compositionally biased region" description="Basic residues" evidence="2">
    <location>
        <begin position="27"/>
        <end position="40"/>
    </location>
</feature>
<evidence type="ECO:0000256" key="1">
    <source>
        <dbReference type="PROSITE-ProRule" id="PRU00042"/>
    </source>
</evidence>
<feature type="domain" description="C2H2-type" evidence="3">
    <location>
        <begin position="375"/>
        <end position="398"/>
    </location>
</feature>
<sequence>MLATALASSSSWDSSSSADDLSSSGRRASHCHHPHNHRYNHQQQLEEANNTDQEAPEEEAVVPAASASAVGTAGGREKKSRAGSHHRSVHQIQVQLQLQHKQRHQSYVYPKLQLVQIDDAWYALNQTCLQIYQQLQMCGTAQLMPVDVVPLHKLPECVRKSLSPSEPDEAANRSNSRRRNNRTTSGEAHHGRVGSHDNDDDALIAAHADATDTTAGHVQMGSTFRVYDIMSDAASSMAASSASTASSPLFRRPTDATANGSHAAAGDKSWWSRFFQGNNSASNVTPATGGNATWMASCRRRTQSPAIQHPFGRRHRQIVQKLVEETRLAEEDNRRQRETLAVNGCGAAPSPAPDVDGREPVDVRREHEPGADGQFTCVVCQAVFSTHRLLQRHRERAHHFGCTVCCKSFKNWSSLQDHCELLSHWSEEDSDEDSGDDFDSDEYLFSSSDDE</sequence>
<feature type="region of interest" description="Disordered" evidence="2">
    <location>
        <begin position="426"/>
        <end position="451"/>
    </location>
</feature>
<feature type="compositionally biased region" description="Low complexity" evidence="2">
    <location>
        <begin position="1"/>
        <end position="24"/>
    </location>
</feature>
<dbReference type="GO" id="GO:0008270">
    <property type="term" value="F:zinc ion binding"/>
    <property type="evidence" value="ECO:0007669"/>
    <property type="project" value="UniProtKB-KW"/>
</dbReference>
<dbReference type="Proteomes" id="UP000820818">
    <property type="component" value="Linkage Group LG6"/>
</dbReference>
<keyword evidence="5" id="KW-1185">Reference proteome</keyword>
<dbReference type="AlphaFoldDB" id="A0AAD5PT96"/>
<protein>
    <recommendedName>
        <fullName evidence="3">C2H2-type domain-containing protein</fullName>
    </recommendedName>
</protein>
<evidence type="ECO:0000256" key="2">
    <source>
        <dbReference type="SAM" id="MobiDB-lite"/>
    </source>
</evidence>
<reference evidence="4 5" key="1">
    <citation type="submission" date="2022-05" db="EMBL/GenBank/DDBJ databases">
        <title>A multi-omics perspective on studying reproductive biology in Daphnia sinensis.</title>
        <authorList>
            <person name="Jia J."/>
        </authorList>
    </citation>
    <scope>NUCLEOTIDE SEQUENCE [LARGE SCALE GENOMIC DNA]</scope>
    <source>
        <strain evidence="4 5">WSL</strain>
    </source>
</reference>
<accession>A0AAD5PT96</accession>
<dbReference type="PROSITE" id="PS00028">
    <property type="entry name" value="ZINC_FINGER_C2H2_1"/>
    <property type="match status" value="1"/>
</dbReference>
<feature type="compositionally biased region" description="Acidic residues" evidence="2">
    <location>
        <begin position="428"/>
        <end position="451"/>
    </location>
</feature>
<feature type="region of interest" description="Disordered" evidence="2">
    <location>
        <begin position="160"/>
        <end position="199"/>
    </location>
</feature>
<dbReference type="Gene3D" id="3.30.160.60">
    <property type="entry name" value="Classic Zinc Finger"/>
    <property type="match status" value="1"/>
</dbReference>
<keyword evidence="1" id="KW-0479">Metal-binding</keyword>
<keyword evidence="1" id="KW-0862">Zinc</keyword>
<comment type="caution">
    <text evidence="4">The sequence shown here is derived from an EMBL/GenBank/DDBJ whole genome shotgun (WGS) entry which is preliminary data.</text>
</comment>
<evidence type="ECO:0000313" key="4">
    <source>
        <dbReference type="EMBL" id="KAI9556918.1"/>
    </source>
</evidence>
<feature type="compositionally biased region" description="Basic residues" evidence="2">
    <location>
        <begin position="78"/>
        <end position="89"/>
    </location>
</feature>
<dbReference type="PROSITE" id="PS50157">
    <property type="entry name" value="ZINC_FINGER_C2H2_2"/>
    <property type="match status" value="2"/>
</dbReference>
<gene>
    <name evidence="4" type="ORF">GHT06_016712</name>
</gene>
<dbReference type="EMBL" id="WJBH02000006">
    <property type="protein sequence ID" value="KAI9556918.1"/>
    <property type="molecule type" value="Genomic_DNA"/>
</dbReference>
<dbReference type="InterPro" id="IPR013087">
    <property type="entry name" value="Znf_C2H2_type"/>
</dbReference>
<feature type="compositionally biased region" description="Basic and acidic residues" evidence="2">
    <location>
        <begin position="187"/>
        <end position="197"/>
    </location>
</feature>
<feature type="region of interest" description="Disordered" evidence="2">
    <location>
        <begin position="1"/>
        <end position="90"/>
    </location>
</feature>
<feature type="compositionally biased region" description="Low complexity" evidence="2">
    <location>
        <begin position="61"/>
        <end position="70"/>
    </location>
</feature>
<proteinExistence type="predicted"/>
<feature type="region of interest" description="Disordered" evidence="2">
    <location>
        <begin position="242"/>
        <end position="266"/>
    </location>
</feature>